<feature type="domain" description="Response regulatory" evidence="3">
    <location>
        <begin position="10"/>
        <end position="125"/>
    </location>
</feature>
<accession>A0ABR7TER0</accession>
<dbReference type="PANTHER" id="PTHR44591:SF3">
    <property type="entry name" value="RESPONSE REGULATORY DOMAIN-CONTAINING PROTEIN"/>
    <property type="match status" value="1"/>
</dbReference>
<keyword evidence="5" id="KW-1185">Reference proteome</keyword>
<reference evidence="4 5" key="1">
    <citation type="submission" date="2020-09" db="EMBL/GenBank/DDBJ databases">
        <title>Genome sequences of type strains of Chitinophaga qingshengii and Chitinophaga varians.</title>
        <authorList>
            <person name="Kittiwongwattana C."/>
        </authorList>
    </citation>
    <scope>NUCLEOTIDE SEQUENCE [LARGE SCALE GENOMIC DNA]</scope>
    <source>
        <strain evidence="4 5">JCM 30026</strain>
    </source>
</reference>
<evidence type="ECO:0000259" key="3">
    <source>
        <dbReference type="PROSITE" id="PS50110"/>
    </source>
</evidence>
<dbReference type="SMART" id="SM00448">
    <property type="entry name" value="REC"/>
    <property type="match status" value="1"/>
</dbReference>
<gene>
    <name evidence="4" type="ORF">ICL07_00120</name>
</gene>
<dbReference type="Proteomes" id="UP000659124">
    <property type="component" value="Unassembled WGS sequence"/>
</dbReference>
<dbReference type="PANTHER" id="PTHR44591">
    <property type="entry name" value="STRESS RESPONSE REGULATOR PROTEIN 1"/>
    <property type="match status" value="1"/>
</dbReference>
<dbReference type="RefSeq" id="WP_188085928.1">
    <property type="nucleotide sequence ID" value="NZ_JACVFC010000001.1"/>
</dbReference>
<evidence type="ECO:0000313" key="4">
    <source>
        <dbReference type="EMBL" id="MBC9928757.1"/>
    </source>
</evidence>
<dbReference type="PROSITE" id="PS50110">
    <property type="entry name" value="RESPONSE_REGULATORY"/>
    <property type="match status" value="1"/>
</dbReference>
<dbReference type="InterPro" id="IPR011006">
    <property type="entry name" value="CheY-like_superfamily"/>
</dbReference>
<dbReference type="Pfam" id="PF00072">
    <property type="entry name" value="Response_reg"/>
    <property type="match status" value="1"/>
</dbReference>
<evidence type="ECO:0000256" key="2">
    <source>
        <dbReference type="PROSITE-ProRule" id="PRU00169"/>
    </source>
</evidence>
<dbReference type="CDD" id="cd00156">
    <property type="entry name" value="REC"/>
    <property type="match status" value="1"/>
</dbReference>
<dbReference type="EMBL" id="JACVFC010000001">
    <property type="protein sequence ID" value="MBC9928757.1"/>
    <property type="molecule type" value="Genomic_DNA"/>
</dbReference>
<name>A0ABR7TER0_9BACT</name>
<dbReference type="InterPro" id="IPR050595">
    <property type="entry name" value="Bact_response_regulator"/>
</dbReference>
<sequence length="130" mass="14514">MITWPCKPYNIIWVDNDPFFLAWITPQVTALPCFMVHTCGDAPTALHYLERANPDIILTNLVMPYICGLEMMTLIRSRDAHIPMVVVSARSQEYDRQAALAAGASAFISKAGMSGRTVIAGIQPYLVWRD</sequence>
<dbReference type="SUPFAM" id="SSF52172">
    <property type="entry name" value="CheY-like"/>
    <property type="match status" value="1"/>
</dbReference>
<organism evidence="4 5">
    <name type="scientific">Chitinophaga qingshengii</name>
    <dbReference type="NCBI Taxonomy" id="1569794"/>
    <lineage>
        <taxon>Bacteria</taxon>
        <taxon>Pseudomonadati</taxon>
        <taxon>Bacteroidota</taxon>
        <taxon>Chitinophagia</taxon>
        <taxon>Chitinophagales</taxon>
        <taxon>Chitinophagaceae</taxon>
        <taxon>Chitinophaga</taxon>
    </lineage>
</organism>
<evidence type="ECO:0000313" key="5">
    <source>
        <dbReference type="Proteomes" id="UP000659124"/>
    </source>
</evidence>
<proteinExistence type="predicted"/>
<evidence type="ECO:0000256" key="1">
    <source>
        <dbReference type="ARBA" id="ARBA00022553"/>
    </source>
</evidence>
<keyword evidence="1" id="KW-0597">Phosphoprotein</keyword>
<comment type="caution">
    <text evidence="4">The sequence shown here is derived from an EMBL/GenBank/DDBJ whole genome shotgun (WGS) entry which is preliminary data.</text>
</comment>
<dbReference type="InterPro" id="IPR001789">
    <property type="entry name" value="Sig_transdc_resp-reg_receiver"/>
</dbReference>
<dbReference type="Gene3D" id="3.40.50.2300">
    <property type="match status" value="1"/>
</dbReference>
<protein>
    <submittedName>
        <fullName evidence="4">Response regulator</fullName>
    </submittedName>
</protein>
<comment type="caution">
    <text evidence="2">Lacks conserved residue(s) required for the propagation of feature annotation.</text>
</comment>